<protein>
    <recommendedName>
        <fullName evidence="2">DhaL domain-containing protein</fullName>
    </recommendedName>
</protein>
<dbReference type="InterPro" id="IPR036117">
    <property type="entry name" value="DhaL_dom_sf"/>
</dbReference>
<feature type="region of interest" description="Disordered" evidence="1">
    <location>
        <begin position="149"/>
        <end position="206"/>
    </location>
</feature>
<dbReference type="InterPro" id="IPR050270">
    <property type="entry name" value="DegV_domain_contain"/>
</dbReference>
<dbReference type="PANTHER" id="PTHR33434:SF4">
    <property type="entry name" value="PHOSPHATASE PROTEIN"/>
    <property type="match status" value="1"/>
</dbReference>
<evidence type="ECO:0000313" key="3">
    <source>
        <dbReference type="EMBL" id="GAA1545444.1"/>
    </source>
</evidence>
<dbReference type="SUPFAM" id="SSF101473">
    <property type="entry name" value="DhaL-like"/>
    <property type="match status" value="2"/>
</dbReference>
<dbReference type="PANTHER" id="PTHR33434">
    <property type="entry name" value="DEGV DOMAIN-CONTAINING PROTEIN DR_1986-RELATED"/>
    <property type="match status" value="1"/>
</dbReference>
<dbReference type="Pfam" id="PF02734">
    <property type="entry name" value="Dak2"/>
    <property type="match status" value="2"/>
</dbReference>
<proteinExistence type="predicted"/>
<evidence type="ECO:0000256" key="1">
    <source>
        <dbReference type="SAM" id="MobiDB-lite"/>
    </source>
</evidence>
<dbReference type="EMBL" id="BAAAQD010000018">
    <property type="protein sequence ID" value="GAA1545444.1"/>
    <property type="molecule type" value="Genomic_DNA"/>
</dbReference>
<dbReference type="Proteomes" id="UP001501470">
    <property type="component" value="Unassembled WGS sequence"/>
</dbReference>
<dbReference type="Pfam" id="PF21645">
    <property type="entry name" value="FakA-like_M"/>
    <property type="match status" value="1"/>
</dbReference>
<feature type="region of interest" description="Disordered" evidence="1">
    <location>
        <begin position="219"/>
        <end position="245"/>
    </location>
</feature>
<sequence>MPVNVDAAAVRRWCAAGLDALRRHRSEIDALNVYPVPDGDTGTNLALTMSAATAAVEAAPGSSSAGELLAVAARGALLGARGNSGIILAQLLKGLATSLASTRAIGPAELAAALERAAASAYAAVAAPVEGTVLSVASAAARAAAGASSRVSAGGSSGPGGGPSAAGGSSPGVGGGSPGGGDGSRGSGGSLRGSGGELVGSGGSSAGFGGESGNFGGLSAGSGGSLPGDGGEAAGSGGSSAGSAAGAASVGAGGALWELGGGAGWGGVVEVARAAAEGARVALARTPEQLPALARAGVVDAGGRGLVVLLEAFVTSLTGETPPVPVDVPARVADPGGVMEREAGSVEFGYEVQFLLDAPAAAIEPLREALSALGDSLVVVGDEPTWHVHVHVNDVGAAIEAGIVAGRPSRITVTRFAEQIAERRAADAAAPSGPVGAIGSEGTVRTPAATENESASSGIVVVCTGRGLAELLAAEGATVVTGTPSMAEVLAAIRATGAGRVVVLPNDANVLAVATAAAAEARTAGIRAGVVPTRSPVQALAAMAVRDTGRRFEDDVIAMAEAAARCRSAELTVAAREALTVAGRCQLGDVLAVVDGEVNLIGQDLERTACLLLDRMLLAGGELVTLIAGQGAPPGLGETLRRHVAGAWPFVEVQCYEGDQPHYPLLVGVE</sequence>
<evidence type="ECO:0000259" key="2">
    <source>
        <dbReference type="PROSITE" id="PS51480"/>
    </source>
</evidence>
<accession>A0ABN2BQW0</accession>
<feature type="compositionally biased region" description="Gly residues" evidence="1">
    <location>
        <begin position="219"/>
        <end position="240"/>
    </location>
</feature>
<dbReference type="SMART" id="SM01121">
    <property type="entry name" value="Dak1_2"/>
    <property type="match status" value="1"/>
</dbReference>
<keyword evidence="4" id="KW-1185">Reference proteome</keyword>
<feature type="compositionally biased region" description="Gly residues" evidence="1">
    <location>
        <begin position="155"/>
        <end position="206"/>
    </location>
</feature>
<feature type="domain" description="DhaL" evidence="2">
    <location>
        <begin position="8"/>
        <end position="315"/>
    </location>
</feature>
<dbReference type="InterPro" id="IPR033470">
    <property type="entry name" value="FakA-like_C"/>
</dbReference>
<dbReference type="PROSITE" id="PS51480">
    <property type="entry name" value="DHAL"/>
    <property type="match status" value="1"/>
</dbReference>
<organism evidence="3 4">
    <name type="scientific">Dactylosporangium maewongense</name>
    <dbReference type="NCBI Taxonomy" id="634393"/>
    <lineage>
        <taxon>Bacteria</taxon>
        <taxon>Bacillati</taxon>
        <taxon>Actinomycetota</taxon>
        <taxon>Actinomycetes</taxon>
        <taxon>Micromonosporales</taxon>
        <taxon>Micromonosporaceae</taxon>
        <taxon>Dactylosporangium</taxon>
    </lineage>
</organism>
<name>A0ABN2BQW0_9ACTN</name>
<gene>
    <name evidence="3" type="ORF">GCM10009827_076870</name>
</gene>
<evidence type="ECO:0000313" key="4">
    <source>
        <dbReference type="Proteomes" id="UP001501470"/>
    </source>
</evidence>
<reference evidence="3 4" key="1">
    <citation type="journal article" date="2019" name="Int. J. Syst. Evol. Microbiol.">
        <title>The Global Catalogue of Microorganisms (GCM) 10K type strain sequencing project: providing services to taxonomists for standard genome sequencing and annotation.</title>
        <authorList>
            <consortium name="The Broad Institute Genomics Platform"/>
            <consortium name="The Broad Institute Genome Sequencing Center for Infectious Disease"/>
            <person name="Wu L."/>
            <person name="Ma J."/>
        </authorList>
    </citation>
    <scope>NUCLEOTIDE SEQUENCE [LARGE SCALE GENOMIC DNA]</scope>
    <source>
        <strain evidence="3 4">JCM 15933</strain>
    </source>
</reference>
<dbReference type="InterPro" id="IPR048394">
    <property type="entry name" value="FakA-like_M"/>
</dbReference>
<dbReference type="SMART" id="SM01120">
    <property type="entry name" value="Dak2"/>
    <property type="match status" value="1"/>
</dbReference>
<dbReference type="RefSeq" id="WP_344508002.1">
    <property type="nucleotide sequence ID" value="NZ_BAAAQD010000018.1"/>
</dbReference>
<dbReference type="Gene3D" id="1.25.40.340">
    <property type="match status" value="1"/>
</dbReference>
<dbReference type="Pfam" id="PF13684">
    <property type="entry name" value="FakA-like_C"/>
    <property type="match status" value="1"/>
</dbReference>
<dbReference type="InterPro" id="IPR004007">
    <property type="entry name" value="DhaL_dom"/>
</dbReference>
<comment type="caution">
    <text evidence="3">The sequence shown here is derived from an EMBL/GenBank/DDBJ whole genome shotgun (WGS) entry which is preliminary data.</text>
</comment>